<dbReference type="RefSeq" id="WP_085867255.1">
    <property type="nucleotide sequence ID" value="NZ_FWFQ01000003.1"/>
</dbReference>
<protein>
    <recommendedName>
        <fullName evidence="4">DUF2059 domain-containing protein</fullName>
    </recommendedName>
</protein>
<sequence>MSRRLSVALALGLSATAALAFPATAEPVDDLLEALRLESVLEIMREEGLVYADELEAELFPAAGGENWRDSVERLYALPAMMESFRASFAAEMPESSIAPALAYFESEEGQRIIGLEISARIAQMDESIEAASRETLETMQEQGDPRLDLLEAFSEANDLVEANVVGSLNANYAFYTGLVDGGAFAFDLTEDQILADVWQQEPEIRSDTRDWLFSYLALAYQPLSDEEVQSYIDFSETEAGQDLNRALFAGFDTMLVGISRGLGLAAARFMGGQDI</sequence>
<reference evidence="2 3" key="1">
    <citation type="submission" date="2017-03" db="EMBL/GenBank/DDBJ databases">
        <authorList>
            <person name="Afonso C.L."/>
            <person name="Miller P.J."/>
            <person name="Scott M.A."/>
            <person name="Spackman E."/>
            <person name="Goraichik I."/>
            <person name="Dimitrov K.M."/>
            <person name="Suarez D.L."/>
            <person name="Swayne D.E."/>
        </authorList>
    </citation>
    <scope>NUCLEOTIDE SEQUENCE [LARGE SCALE GENOMIC DNA]</scope>
    <source>
        <strain evidence="2 3">CECT 7680</strain>
    </source>
</reference>
<keyword evidence="3" id="KW-1185">Reference proteome</keyword>
<evidence type="ECO:0000313" key="2">
    <source>
        <dbReference type="EMBL" id="SLN19146.1"/>
    </source>
</evidence>
<evidence type="ECO:0008006" key="4">
    <source>
        <dbReference type="Google" id="ProtNLM"/>
    </source>
</evidence>
<dbReference type="EMBL" id="FWFQ01000003">
    <property type="protein sequence ID" value="SLN19146.1"/>
    <property type="molecule type" value="Genomic_DNA"/>
</dbReference>
<organism evidence="2 3">
    <name type="scientific">Pseudoruegeria aquimaris</name>
    <dbReference type="NCBI Taxonomy" id="393663"/>
    <lineage>
        <taxon>Bacteria</taxon>
        <taxon>Pseudomonadati</taxon>
        <taxon>Pseudomonadota</taxon>
        <taxon>Alphaproteobacteria</taxon>
        <taxon>Rhodobacterales</taxon>
        <taxon>Roseobacteraceae</taxon>
        <taxon>Pseudoruegeria</taxon>
    </lineage>
</organism>
<accession>A0A1Y5RJL8</accession>
<dbReference type="Proteomes" id="UP000193409">
    <property type="component" value="Unassembled WGS sequence"/>
</dbReference>
<evidence type="ECO:0000256" key="1">
    <source>
        <dbReference type="SAM" id="SignalP"/>
    </source>
</evidence>
<gene>
    <name evidence="2" type="ORF">PSA7680_00686</name>
</gene>
<keyword evidence="1" id="KW-0732">Signal</keyword>
<evidence type="ECO:0000313" key="3">
    <source>
        <dbReference type="Proteomes" id="UP000193409"/>
    </source>
</evidence>
<feature type="chain" id="PRO_5011989044" description="DUF2059 domain-containing protein" evidence="1">
    <location>
        <begin position="21"/>
        <end position="276"/>
    </location>
</feature>
<dbReference type="OrthoDB" id="7841298at2"/>
<proteinExistence type="predicted"/>
<feature type="signal peptide" evidence="1">
    <location>
        <begin position="1"/>
        <end position="20"/>
    </location>
</feature>
<name>A0A1Y5RJL8_9RHOB</name>
<dbReference type="AlphaFoldDB" id="A0A1Y5RJL8"/>